<evidence type="ECO:0000256" key="3">
    <source>
        <dbReference type="ARBA" id="ARBA00022832"/>
    </source>
</evidence>
<keyword evidence="8" id="KW-1185">Reference proteome</keyword>
<dbReference type="RefSeq" id="WP_394829865.1">
    <property type="nucleotide sequence ID" value="NZ_CP089984.1"/>
</dbReference>
<keyword evidence="2 7" id="KW-0436">Ligase</keyword>
<dbReference type="GO" id="GO:0016874">
    <property type="term" value="F:ligase activity"/>
    <property type="evidence" value="ECO:0007669"/>
    <property type="project" value="UniProtKB-KW"/>
</dbReference>
<sequence length="555" mass="60709">MHVEHVEHVGHIGSARQLERGEPAATFGELCARAEFMAEQIGTVLRPGDRALLLYPPGLEFIYAFLGCLFARVIAVPAYPPRPSEPLLRLERIARDCRAGAVLTCADWSEPIARISRESAAFAGMHVLAMNAISCEHAPAGRAVDVDPSSVAFLQYTSGSTGDPKGVIVTHDNIMDNSRAIRDAFQHTESSSGVGWLPLQHDMGLLGHVIQTLYVGMTSRIMSPIHFIQKPVRWLQAISRYHATTSGGPNFAYDMCVHRVRDEDLAALDLSSWEVAYCGAEPIRAKTLRRFAERFAVSGFRSKALYPCYGLAEATLFATGAPKGQGLVCDELDPKELENDVVRSSPEGEGLTMVSCGFPQPGQFVAIAAPTRDVRLAARQVGEICIAGEHVSRGYWGEAPEQARARRVSFGDDPNRTYLRTGDLGYLSEAGLFVTGRIKDLIIVRGRNYYPQDLEWTARHAHPALAERIGAAFAIPSEGGEHLVLVHEVTKSSHLDVEQVATAIRERIAEVHELSVHRVLLIRPGALPRTSSGKVRRAQCRADFQAGKLAVGRNE</sequence>
<evidence type="ECO:0000313" key="8">
    <source>
        <dbReference type="Proteomes" id="UP001370348"/>
    </source>
</evidence>
<evidence type="ECO:0000259" key="6">
    <source>
        <dbReference type="Pfam" id="PF23024"/>
    </source>
</evidence>
<evidence type="ECO:0000313" key="7">
    <source>
        <dbReference type="EMBL" id="WXB20259.1"/>
    </source>
</evidence>
<evidence type="ECO:0000256" key="2">
    <source>
        <dbReference type="ARBA" id="ARBA00022598"/>
    </source>
</evidence>
<organism evidence="7 8">
    <name type="scientific">Pendulispora albinea</name>
    <dbReference type="NCBI Taxonomy" id="2741071"/>
    <lineage>
        <taxon>Bacteria</taxon>
        <taxon>Pseudomonadati</taxon>
        <taxon>Myxococcota</taxon>
        <taxon>Myxococcia</taxon>
        <taxon>Myxococcales</taxon>
        <taxon>Sorangiineae</taxon>
        <taxon>Pendulisporaceae</taxon>
        <taxon>Pendulispora</taxon>
    </lineage>
</organism>
<dbReference type="InterPro" id="IPR000873">
    <property type="entry name" value="AMP-dep_synth/lig_dom"/>
</dbReference>
<dbReference type="InterPro" id="IPR020845">
    <property type="entry name" value="AMP-binding_CS"/>
</dbReference>
<dbReference type="PANTHER" id="PTHR22754">
    <property type="entry name" value="DISCO-INTERACTING PROTEIN 2 DIP2 -RELATED"/>
    <property type="match status" value="1"/>
</dbReference>
<dbReference type="Pfam" id="PF23024">
    <property type="entry name" value="AMP-dom_DIP2-like"/>
    <property type="match status" value="1"/>
</dbReference>
<keyword evidence="3" id="KW-0276">Fatty acid metabolism</keyword>
<proteinExistence type="inferred from homology"/>
<dbReference type="Gene3D" id="3.30.300.30">
    <property type="match status" value="1"/>
</dbReference>
<evidence type="ECO:0000256" key="4">
    <source>
        <dbReference type="ARBA" id="ARBA00023098"/>
    </source>
</evidence>
<name>A0ABZ2MCP6_9BACT</name>
<accession>A0ABZ2MCP6</accession>
<dbReference type="InterPro" id="IPR045851">
    <property type="entry name" value="AMP-bd_C_sf"/>
</dbReference>
<keyword evidence="4" id="KW-0443">Lipid metabolism</keyword>
<dbReference type="InterPro" id="IPR040097">
    <property type="entry name" value="FAAL/FAAC"/>
</dbReference>
<evidence type="ECO:0000256" key="1">
    <source>
        <dbReference type="ARBA" id="ARBA00006432"/>
    </source>
</evidence>
<feature type="domain" description="AMP-binding enzyme C-terminal" evidence="6">
    <location>
        <begin position="440"/>
        <end position="551"/>
    </location>
</feature>
<dbReference type="Proteomes" id="UP001370348">
    <property type="component" value="Chromosome"/>
</dbReference>
<reference evidence="7 8" key="1">
    <citation type="submission" date="2021-12" db="EMBL/GenBank/DDBJ databases">
        <title>Discovery of the Pendulisporaceae a myxobacterial family with distinct sporulation behavior and unique specialized metabolism.</title>
        <authorList>
            <person name="Garcia R."/>
            <person name="Popoff A."/>
            <person name="Bader C.D."/>
            <person name="Loehr J."/>
            <person name="Walesch S."/>
            <person name="Walt C."/>
            <person name="Boldt J."/>
            <person name="Bunk B."/>
            <person name="Haeckl F.J.F.P.J."/>
            <person name="Gunesch A.P."/>
            <person name="Birkelbach J."/>
            <person name="Nuebel U."/>
            <person name="Pietschmann T."/>
            <person name="Bach T."/>
            <person name="Mueller R."/>
        </authorList>
    </citation>
    <scope>NUCLEOTIDE SEQUENCE [LARGE SCALE GENOMIC DNA]</scope>
    <source>
        <strain evidence="7 8">MSr11954</strain>
    </source>
</reference>
<comment type="similarity">
    <text evidence="1">Belongs to the ATP-dependent AMP-binding enzyme family.</text>
</comment>
<dbReference type="InterPro" id="IPR025110">
    <property type="entry name" value="AMP-bd_C"/>
</dbReference>
<dbReference type="PROSITE" id="PS00455">
    <property type="entry name" value="AMP_BINDING"/>
    <property type="match status" value="1"/>
</dbReference>
<dbReference type="PANTHER" id="PTHR22754:SF32">
    <property type="entry name" value="DISCO-INTERACTING PROTEIN 2"/>
    <property type="match status" value="1"/>
</dbReference>
<dbReference type="CDD" id="cd05931">
    <property type="entry name" value="FAAL"/>
    <property type="match status" value="1"/>
</dbReference>
<dbReference type="Pfam" id="PF00501">
    <property type="entry name" value="AMP-binding"/>
    <property type="match status" value="1"/>
</dbReference>
<dbReference type="InterPro" id="IPR042099">
    <property type="entry name" value="ANL_N_sf"/>
</dbReference>
<dbReference type="EMBL" id="CP089984">
    <property type="protein sequence ID" value="WXB20259.1"/>
    <property type="molecule type" value="Genomic_DNA"/>
</dbReference>
<evidence type="ECO:0000259" key="5">
    <source>
        <dbReference type="Pfam" id="PF00501"/>
    </source>
</evidence>
<protein>
    <submittedName>
        <fullName evidence="7">Fatty acyl-AMP ligase</fullName>
    </submittedName>
</protein>
<feature type="domain" description="AMP-dependent synthetase/ligase" evidence="5">
    <location>
        <begin position="25"/>
        <end position="396"/>
    </location>
</feature>
<dbReference type="SUPFAM" id="SSF56801">
    <property type="entry name" value="Acetyl-CoA synthetase-like"/>
    <property type="match status" value="1"/>
</dbReference>
<dbReference type="Gene3D" id="3.40.50.12780">
    <property type="entry name" value="N-terminal domain of ligase-like"/>
    <property type="match status" value="1"/>
</dbReference>
<gene>
    <name evidence="7" type="ORF">LZC94_28730</name>
</gene>